<keyword evidence="3" id="KW-1185">Reference proteome</keyword>
<feature type="non-terminal residue" evidence="2">
    <location>
        <position position="54"/>
    </location>
</feature>
<proteinExistence type="predicted"/>
<organism evidence="2 3">
    <name type="scientific">Saguinus oedipus</name>
    <name type="common">Cotton-top tamarin</name>
    <name type="synonym">Oedipomidas oedipus</name>
    <dbReference type="NCBI Taxonomy" id="9490"/>
    <lineage>
        <taxon>Eukaryota</taxon>
        <taxon>Metazoa</taxon>
        <taxon>Chordata</taxon>
        <taxon>Craniata</taxon>
        <taxon>Vertebrata</taxon>
        <taxon>Euteleostomi</taxon>
        <taxon>Mammalia</taxon>
        <taxon>Eutheria</taxon>
        <taxon>Euarchontoglires</taxon>
        <taxon>Primates</taxon>
        <taxon>Haplorrhini</taxon>
        <taxon>Platyrrhini</taxon>
        <taxon>Cebidae</taxon>
        <taxon>Callitrichinae</taxon>
        <taxon>Saguinus</taxon>
    </lineage>
</organism>
<evidence type="ECO:0000313" key="3">
    <source>
        <dbReference type="Proteomes" id="UP001266305"/>
    </source>
</evidence>
<sequence>RWRAVTPMLQTRTAPKKPTFFAPAPSPAPAPVGVSQTSVSFARVHPRGSAARPP</sequence>
<dbReference type="Proteomes" id="UP001266305">
    <property type="component" value="Unassembled WGS sequence"/>
</dbReference>
<protein>
    <submittedName>
        <fullName evidence="2">Uncharacterized protein</fullName>
    </submittedName>
</protein>
<comment type="caution">
    <text evidence="2">The sequence shown here is derived from an EMBL/GenBank/DDBJ whole genome shotgun (WGS) entry which is preliminary data.</text>
</comment>
<name>A0ABQ9VYD0_SAGOE</name>
<evidence type="ECO:0000256" key="1">
    <source>
        <dbReference type="SAM" id="MobiDB-lite"/>
    </source>
</evidence>
<reference evidence="2 3" key="1">
    <citation type="submission" date="2023-05" db="EMBL/GenBank/DDBJ databases">
        <title>B98-5 Cell Line De Novo Hybrid Assembly: An Optical Mapping Approach.</title>
        <authorList>
            <person name="Kananen K."/>
            <person name="Auerbach J.A."/>
            <person name="Kautto E."/>
            <person name="Blachly J.S."/>
        </authorList>
    </citation>
    <scope>NUCLEOTIDE SEQUENCE [LARGE SCALE GENOMIC DNA]</scope>
    <source>
        <strain evidence="2">B95-8</strain>
        <tissue evidence="2">Cell line</tissue>
    </source>
</reference>
<feature type="non-terminal residue" evidence="2">
    <location>
        <position position="1"/>
    </location>
</feature>
<feature type="region of interest" description="Disordered" evidence="1">
    <location>
        <begin position="16"/>
        <end position="54"/>
    </location>
</feature>
<gene>
    <name evidence="2" type="ORF">P7K49_008407</name>
</gene>
<evidence type="ECO:0000313" key="2">
    <source>
        <dbReference type="EMBL" id="KAK2114141.1"/>
    </source>
</evidence>
<dbReference type="EMBL" id="JASSZA010000004">
    <property type="protein sequence ID" value="KAK2114141.1"/>
    <property type="molecule type" value="Genomic_DNA"/>
</dbReference>
<accession>A0ABQ9VYD0</accession>